<keyword evidence="4" id="KW-1185">Reference proteome</keyword>
<protein>
    <recommendedName>
        <fullName evidence="5">UDP-2,3-diacylglucosamine pyrophosphatase LpxI</fullName>
    </recommendedName>
</protein>
<organism evidence="3 4">
    <name type="scientific">Aeoliella mucimassa</name>
    <dbReference type="NCBI Taxonomy" id="2527972"/>
    <lineage>
        <taxon>Bacteria</taxon>
        <taxon>Pseudomonadati</taxon>
        <taxon>Planctomycetota</taxon>
        <taxon>Planctomycetia</taxon>
        <taxon>Pirellulales</taxon>
        <taxon>Lacipirellulaceae</taxon>
        <taxon>Aeoliella</taxon>
    </lineage>
</organism>
<accession>A0A518AV73</accession>
<dbReference type="Proteomes" id="UP000315750">
    <property type="component" value="Chromosome"/>
</dbReference>
<dbReference type="EMBL" id="CP036278">
    <property type="protein sequence ID" value="QDU58629.1"/>
    <property type="molecule type" value="Genomic_DNA"/>
</dbReference>
<dbReference type="InterPro" id="IPR041255">
    <property type="entry name" value="LpxI_N"/>
</dbReference>
<dbReference type="InterPro" id="IPR053174">
    <property type="entry name" value="LpxI"/>
</dbReference>
<dbReference type="InterPro" id="IPR043167">
    <property type="entry name" value="LpxI_C_sf"/>
</dbReference>
<evidence type="ECO:0000313" key="4">
    <source>
        <dbReference type="Proteomes" id="UP000315750"/>
    </source>
</evidence>
<dbReference type="RefSeq" id="WP_145250889.1">
    <property type="nucleotide sequence ID" value="NZ_CP036278.1"/>
</dbReference>
<name>A0A518AV73_9BACT</name>
<dbReference type="Gene3D" id="3.40.140.80">
    <property type="match status" value="1"/>
</dbReference>
<gene>
    <name evidence="3" type="ORF">Pan181_48680</name>
</gene>
<dbReference type="AlphaFoldDB" id="A0A518AV73"/>
<dbReference type="KEGG" id="amuc:Pan181_48680"/>
<dbReference type="OrthoDB" id="9789836at2"/>
<evidence type="ECO:0000313" key="3">
    <source>
        <dbReference type="EMBL" id="QDU58629.1"/>
    </source>
</evidence>
<dbReference type="PANTHER" id="PTHR39962">
    <property type="entry name" value="BLL4848 PROTEIN"/>
    <property type="match status" value="1"/>
</dbReference>
<reference evidence="3 4" key="1">
    <citation type="submission" date="2019-02" db="EMBL/GenBank/DDBJ databases">
        <title>Deep-cultivation of Planctomycetes and their phenomic and genomic characterization uncovers novel biology.</title>
        <authorList>
            <person name="Wiegand S."/>
            <person name="Jogler M."/>
            <person name="Boedeker C."/>
            <person name="Pinto D."/>
            <person name="Vollmers J."/>
            <person name="Rivas-Marin E."/>
            <person name="Kohn T."/>
            <person name="Peeters S.H."/>
            <person name="Heuer A."/>
            <person name="Rast P."/>
            <person name="Oberbeckmann S."/>
            <person name="Bunk B."/>
            <person name="Jeske O."/>
            <person name="Meyerdierks A."/>
            <person name="Storesund J.E."/>
            <person name="Kallscheuer N."/>
            <person name="Luecker S."/>
            <person name="Lage O.M."/>
            <person name="Pohl T."/>
            <person name="Merkel B.J."/>
            <person name="Hornburger P."/>
            <person name="Mueller R.-W."/>
            <person name="Bruemmer F."/>
            <person name="Labrenz M."/>
            <person name="Spormann A.M."/>
            <person name="Op den Camp H."/>
            <person name="Overmann J."/>
            <person name="Amann R."/>
            <person name="Jetten M.S.M."/>
            <person name="Mascher T."/>
            <person name="Medema M.H."/>
            <person name="Devos D.P."/>
            <person name="Kaster A.-K."/>
            <person name="Ovreas L."/>
            <person name="Rohde M."/>
            <person name="Galperin M.Y."/>
            <person name="Jogler C."/>
        </authorList>
    </citation>
    <scope>NUCLEOTIDE SEQUENCE [LARGE SCALE GENOMIC DNA]</scope>
    <source>
        <strain evidence="3 4">Pan181</strain>
    </source>
</reference>
<dbReference type="Gene3D" id="3.40.50.20">
    <property type="match status" value="1"/>
</dbReference>
<dbReference type="InterPro" id="IPR010415">
    <property type="entry name" value="LpxI_C"/>
</dbReference>
<dbReference type="Pfam" id="PF06230">
    <property type="entry name" value="LpxI_C"/>
    <property type="match status" value="1"/>
</dbReference>
<evidence type="ECO:0008006" key="5">
    <source>
        <dbReference type="Google" id="ProtNLM"/>
    </source>
</evidence>
<sequence>MSQREATHTSTTQPTIGLLAAWGRFPLVVAESLRDNGYRVCCLGVKGYADANLAKVCDEFDWVGLAKFGRATRWFRKQGATQATMAGKIHKVNLFNPNAIWQLMPDWTTFKAFYPHFIARSSDKKDDTLLLAVVDTFASQGIEFVPATDFAPDLLVGPGQVAGRPLSTSEYADVEFGWHLARQMGALDVGQSVCVKGQAVLAVEAVEGTDQCIARAGQLCRQGGFTVVKTAKPQQDMRFDVPTIGVGTLESMARSGGRVLAVEANRTILLEPSQFHQRAAELGITVVSVQRLGESHGEEAELAA</sequence>
<feature type="domain" description="LpxI N-terminal" evidence="2">
    <location>
        <begin position="16"/>
        <end position="154"/>
    </location>
</feature>
<feature type="domain" description="LpxI C-terminal" evidence="1">
    <location>
        <begin position="159"/>
        <end position="287"/>
    </location>
</feature>
<evidence type="ECO:0000259" key="1">
    <source>
        <dbReference type="Pfam" id="PF06230"/>
    </source>
</evidence>
<proteinExistence type="predicted"/>
<evidence type="ECO:0000259" key="2">
    <source>
        <dbReference type="Pfam" id="PF17930"/>
    </source>
</evidence>
<dbReference type="Pfam" id="PF17930">
    <property type="entry name" value="LpxI_N"/>
    <property type="match status" value="1"/>
</dbReference>
<dbReference type="PANTHER" id="PTHR39962:SF1">
    <property type="entry name" value="LPXI FAMILY PROTEIN"/>
    <property type="match status" value="1"/>
</dbReference>